<sequence>MMLFADGLKVWHVQAAGLAFLGGLATVIERRAAMRGCNREPMPAWFDRFLRIAFLGILAAPTCYTLDTTIMPFPICIPALLLYMIPYSDLCEQHGGRTTLRARKWALFKWLRKRFHVQLVKTADLNPDQSYIFGLHPHSVLPFGAMIAIGDETEDSQFKKLFPGIDFRTLAATFCFYVPVYRDILLWGGVVDAARYSAKRILNMGLSLALVPGGATEALHCHPEKDVVYLKNRRGFIKLALETGSHLVPVFSFNENNTYDLIGIDNPLIDKLKNKFQRVFGISLPLIKNVLPKECHITTVVGAPIAVPKIEDPSKEQVQQYLNQYIEALRKLYNDNREKYNIPKTKPPLEII</sequence>
<name>F2UD59_SALR5</name>
<evidence type="ECO:0000256" key="11">
    <source>
        <dbReference type="ARBA" id="ARBA00023098"/>
    </source>
</evidence>
<proteinExistence type="inferred from homology"/>
<dbReference type="GO" id="GO:0006071">
    <property type="term" value="P:glycerol metabolic process"/>
    <property type="evidence" value="ECO:0007669"/>
    <property type="project" value="UniProtKB-KW"/>
</dbReference>
<dbReference type="InParanoid" id="F2UD59"/>
<evidence type="ECO:0000256" key="9">
    <source>
        <dbReference type="ARBA" id="ARBA00022824"/>
    </source>
</evidence>
<evidence type="ECO:0000256" key="7">
    <source>
        <dbReference type="ARBA" id="ARBA00022692"/>
    </source>
</evidence>
<dbReference type="GO" id="GO:0005789">
    <property type="term" value="C:endoplasmic reticulum membrane"/>
    <property type="evidence" value="ECO:0007669"/>
    <property type="project" value="UniProtKB-SubCell"/>
</dbReference>
<organism evidence="16">
    <name type="scientific">Salpingoeca rosetta (strain ATCC 50818 / BSB-021)</name>
    <dbReference type="NCBI Taxonomy" id="946362"/>
    <lineage>
        <taxon>Eukaryota</taxon>
        <taxon>Choanoflagellata</taxon>
        <taxon>Craspedida</taxon>
        <taxon>Salpingoecidae</taxon>
        <taxon>Salpingoeca</taxon>
    </lineage>
</organism>
<keyword evidence="12 14" id="KW-0472">Membrane</keyword>
<evidence type="ECO:0000313" key="16">
    <source>
        <dbReference type="Proteomes" id="UP000007799"/>
    </source>
</evidence>
<keyword evidence="13" id="KW-0012">Acyltransferase</keyword>
<evidence type="ECO:0000256" key="4">
    <source>
        <dbReference type="ARBA" id="ARBA00005420"/>
    </source>
</evidence>
<keyword evidence="9 14" id="KW-0256">Endoplasmic reticulum</keyword>
<dbReference type="CDD" id="cd07987">
    <property type="entry name" value="LPLAT_MGAT-like"/>
    <property type="match status" value="1"/>
</dbReference>
<dbReference type="GeneID" id="16073382"/>
<dbReference type="STRING" id="946362.F2UD59"/>
<gene>
    <name evidence="15" type="ORF">PTSG_05918</name>
</gene>
<keyword evidence="10 14" id="KW-1133">Transmembrane helix</keyword>
<evidence type="ECO:0000256" key="6">
    <source>
        <dbReference type="ARBA" id="ARBA00022679"/>
    </source>
</evidence>
<dbReference type="EMBL" id="GL832969">
    <property type="protein sequence ID" value="EGD74554.1"/>
    <property type="molecule type" value="Genomic_DNA"/>
</dbReference>
<comment type="subcellular location">
    <subcellularLocation>
        <location evidence="1 14">Endoplasmic reticulum membrane</location>
        <topology evidence="1 14">Multi-pass membrane protein</topology>
    </subcellularLocation>
</comment>
<keyword evidence="16" id="KW-1185">Reference proteome</keyword>
<keyword evidence="7 14" id="KW-0812">Transmembrane</keyword>
<feature type="transmembrane region" description="Helical" evidence="14">
    <location>
        <begin position="12"/>
        <end position="28"/>
    </location>
</feature>
<keyword evidence="11" id="KW-0443">Lipid metabolism</keyword>
<dbReference type="FunCoup" id="F2UD59">
    <property type="interactions" value="560"/>
</dbReference>
<evidence type="ECO:0000256" key="12">
    <source>
        <dbReference type="ARBA" id="ARBA00023136"/>
    </source>
</evidence>
<evidence type="ECO:0000256" key="8">
    <source>
        <dbReference type="ARBA" id="ARBA00022798"/>
    </source>
</evidence>
<dbReference type="InterPro" id="IPR007130">
    <property type="entry name" value="DAGAT"/>
</dbReference>
<dbReference type="PANTHER" id="PTHR12317">
    <property type="entry name" value="DIACYLGLYCEROL O-ACYLTRANSFERASE"/>
    <property type="match status" value="1"/>
</dbReference>
<dbReference type="Pfam" id="PF03982">
    <property type="entry name" value="DAGAT"/>
    <property type="match status" value="1"/>
</dbReference>
<comment type="similarity">
    <text evidence="4 14">Belongs to the diacylglycerol acyltransferase family.</text>
</comment>
<evidence type="ECO:0000256" key="1">
    <source>
        <dbReference type="ARBA" id="ARBA00004477"/>
    </source>
</evidence>
<evidence type="ECO:0000256" key="13">
    <source>
        <dbReference type="ARBA" id="ARBA00023315"/>
    </source>
</evidence>
<dbReference type="GO" id="GO:0004144">
    <property type="term" value="F:diacylglycerol O-acyltransferase activity"/>
    <property type="evidence" value="ECO:0007669"/>
    <property type="project" value="TreeGrafter"/>
</dbReference>
<comment type="pathway">
    <text evidence="2">Glycerolipid metabolism; triacylglycerol biosynthesis.</text>
</comment>
<dbReference type="AlphaFoldDB" id="F2UD59"/>
<keyword evidence="8" id="KW-0319">Glycerol metabolism</keyword>
<keyword evidence="6 14" id="KW-0808">Transferase</keyword>
<evidence type="ECO:0000256" key="14">
    <source>
        <dbReference type="RuleBase" id="RU367023"/>
    </source>
</evidence>
<comment type="pathway">
    <text evidence="3">Lipid metabolism.</text>
</comment>
<dbReference type="OrthoDB" id="264532at2759"/>
<evidence type="ECO:0000256" key="10">
    <source>
        <dbReference type="ARBA" id="ARBA00022989"/>
    </source>
</evidence>
<dbReference type="EC" id="2.3.1.-" evidence="14"/>
<accession>F2UD59</accession>
<evidence type="ECO:0000313" key="15">
    <source>
        <dbReference type="EMBL" id="EGD74554.1"/>
    </source>
</evidence>
<dbReference type="OMA" id="GTWIRFF"/>
<dbReference type="RefSeq" id="XP_004992811.1">
    <property type="nucleotide sequence ID" value="XM_004992754.1"/>
</dbReference>
<reference evidence="15" key="1">
    <citation type="submission" date="2009-08" db="EMBL/GenBank/DDBJ databases">
        <title>Annotation of Salpingoeca rosetta.</title>
        <authorList>
            <consortium name="The Broad Institute Genome Sequencing Platform"/>
            <person name="Russ C."/>
            <person name="Cuomo C."/>
            <person name="Burger G."/>
            <person name="Gray M.W."/>
            <person name="Holland P.W.H."/>
            <person name="King N."/>
            <person name="Lang F.B.F."/>
            <person name="Roger A.J."/>
            <person name="Ruiz-Trillo I."/>
            <person name="Young S.K."/>
            <person name="Zeng Q."/>
            <person name="Gargeya S."/>
            <person name="Alvarado L."/>
            <person name="Berlin A."/>
            <person name="Chapman S.B."/>
            <person name="Chen Z."/>
            <person name="Freedman E."/>
            <person name="Gellesch M."/>
            <person name="Goldberg J."/>
            <person name="Griggs A."/>
            <person name="Gujja S."/>
            <person name="Heilman E."/>
            <person name="Heiman D."/>
            <person name="Howarth C."/>
            <person name="Mehta T."/>
            <person name="Neiman D."/>
            <person name="Pearson M."/>
            <person name="Roberts A."/>
            <person name="Saif S."/>
            <person name="Shea T."/>
            <person name="Shenoy N."/>
            <person name="Sisk P."/>
            <person name="Stolte C."/>
            <person name="Sykes S."/>
            <person name="White J."/>
            <person name="Yandava C."/>
            <person name="Haas B."/>
            <person name="Nusbaum C."/>
            <person name="Birren B."/>
        </authorList>
    </citation>
    <scope>NUCLEOTIDE SEQUENCE [LARGE SCALE GENOMIC DNA]</scope>
    <source>
        <strain evidence="15">ATCC 50818</strain>
    </source>
</reference>
<protein>
    <recommendedName>
        <fullName evidence="14">Acyltransferase</fullName>
        <ecNumber evidence="14">2.3.1.-</ecNumber>
    </recommendedName>
</protein>
<dbReference type="GO" id="GO:0019432">
    <property type="term" value="P:triglyceride biosynthetic process"/>
    <property type="evidence" value="ECO:0007669"/>
    <property type="project" value="TreeGrafter"/>
</dbReference>
<feature type="transmembrane region" description="Helical" evidence="14">
    <location>
        <begin position="49"/>
        <end position="67"/>
    </location>
</feature>
<dbReference type="PANTHER" id="PTHR12317:SF0">
    <property type="entry name" value="ACYLTRANSFERASE"/>
    <property type="match status" value="1"/>
</dbReference>
<evidence type="ECO:0000256" key="2">
    <source>
        <dbReference type="ARBA" id="ARBA00004771"/>
    </source>
</evidence>
<dbReference type="KEGG" id="sre:PTSG_05918"/>
<dbReference type="eggNOG" id="KOG0831">
    <property type="taxonomic scope" value="Eukaryota"/>
</dbReference>
<evidence type="ECO:0000256" key="3">
    <source>
        <dbReference type="ARBA" id="ARBA00005189"/>
    </source>
</evidence>
<keyword evidence="5" id="KW-0444">Lipid biosynthesis</keyword>
<dbReference type="Proteomes" id="UP000007799">
    <property type="component" value="Unassembled WGS sequence"/>
</dbReference>
<evidence type="ECO:0000256" key="5">
    <source>
        <dbReference type="ARBA" id="ARBA00022516"/>
    </source>
</evidence>